<dbReference type="Gene3D" id="2.40.160.20">
    <property type="match status" value="1"/>
</dbReference>
<keyword evidence="2" id="KW-1185">Reference proteome</keyword>
<proteinExistence type="predicted"/>
<sequence length="145" mass="16171">MLANCSQGLYEMPVPHGLRTAIPIVGGEFTGPRLNGRVLNLGADWGLTDPRTGIFSADTRYQLQTYDGAYIYIRTSGADQPGGESHLRVIFETGDRRYYWLNSVIAVGVLNVVQQYPGGYWLQIDVWNLGNEWTETKFLNGTTLP</sequence>
<name>A0A3M7MA48_9PLEO</name>
<dbReference type="AlphaFoldDB" id="A0A3M7MA48"/>
<dbReference type="Pfam" id="PF11578">
    <property type="entry name" value="DUF3237"/>
    <property type="match status" value="1"/>
</dbReference>
<dbReference type="PANTHER" id="PTHR37315:SF1">
    <property type="entry name" value="UPF0311 PROTEIN BLR7842"/>
    <property type="match status" value="1"/>
</dbReference>
<dbReference type="EMBL" id="KE747826">
    <property type="protein sequence ID" value="RMZ71403.1"/>
    <property type="molecule type" value="Genomic_DNA"/>
</dbReference>
<dbReference type="InterPro" id="IPR020915">
    <property type="entry name" value="UPF0311"/>
</dbReference>
<reference evidence="1 2" key="1">
    <citation type="journal article" date="2014" name="PLoS ONE">
        <title>De novo Genome Assembly of the Fungal Plant Pathogen Pyrenophora semeniperda.</title>
        <authorList>
            <person name="Soliai M.M."/>
            <person name="Meyer S.E."/>
            <person name="Udall J.A."/>
            <person name="Elzinga D.E."/>
            <person name="Hermansen R.A."/>
            <person name="Bodily P.M."/>
            <person name="Hart A.A."/>
            <person name="Coleman C.E."/>
        </authorList>
    </citation>
    <scope>NUCLEOTIDE SEQUENCE [LARGE SCALE GENOMIC DNA]</scope>
    <source>
        <strain evidence="1 2">CCB06</strain>
        <tissue evidence="1">Mycelium</tissue>
    </source>
</reference>
<accession>A0A3M7MA48</accession>
<gene>
    <name evidence="1" type="ORF">GMOD_00005957</name>
</gene>
<organism evidence="1 2">
    <name type="scientific">Pyrenophora seminiperda CCB06</name>
    <dbReference type="NCBI Taxonomy" id="1302712"/>
    <lineage>
        <taxon>Eukaryota</taxon>
        <taxon>Fungi</taxon>
        <taxon>Dikarya</taxon>
        <taxon>Ascomycota</taxon>
        <taxon>Pezizomycotina</taxon>
        <taxon>Dothideomycetes</taxon>
        <taxon>Pleosporomycetidae</taxon>
        <taxon>Pleosporales</taxon>
        <taxon>Pleosporineae</taxon>
        <taxon>Pleosporaceae</taxon>
        <taxon>Pyrenophora</taxon>
    </lineage>
</organism>
<protein>
    <submittedName>
        <fullName evidence="1">UPF0311 domain-containing</fullName>
    </submittedName>
</protein>
<evidence type="ECO:0000313" key="2">
    <source>
        <dbReference type="Proteomes" id="UP000265663"/>
    </source>
</evidence>
<dbReference type="Proteomes" id="UP000265663">
    <property type="component" value="Unassembled WGS sequence"/>
</dbReference>
<dbReference type="PANTHER" id="PTHR37315">
    <property type="entry name" value="UPF0311 PROTEIN BLR7842"/>
    <property type="match status" value="1"/>
</dbReference>
<evidence type="ECO:0000313" key="1">
    <source>
        <dbReference type="EMBL" id="RMZ71403.1"/>
    </source>
</evidence>
<dbReference type="OrthoDB" id="2544694at2759"/>